<sequence>MRFPLVPILAAVVACAACTDVSSINETSQDRRSFPLSGSALVVDAAGTSVRLVAGSGEDVGVDRELTGKATADGQASWSMSGNRLTLRVTCSGFVPDCSGLHVVHVPTGTAVTITSDSPVRAVAPSGALTATVTGSWLRVEDPAGVLRLRAEQSVTVTGATASDVTAASESRVELGFRTAPEHVDVQATDRATVTLPNGPETYRVDCACTRSNDPASARTITVRARTAQVRRAA</sequence>
<comment type="caution">
    <text evidence="2">The sequence shown here is derived from an EMBL/GenBank/DDBJ whole genome shotgun (WGS) entry which is preliminary data.</text>
</comment>
<feature type="signal peptide" evidence="1">
    <location>
        <begin position="1"/>
        <end position="16"/>
    </location>
</feature>
<evidence type="ECO:0000313" key="2">
    <source>
        <dbReference type="EMBL" id="GAA0229005.1"/>
    </source>
</evidence>
<organism evidence="2 3">
    <name type="scientific">Cryptosporangium japonicum</name>
    <dbReference type="NCBI Taxonomy" id="80872"/>
    <lineage>
        <taxon>Bacteria</taxon>
        <taxon>Bacillati</taxon>
        <taxon>Actinomycetota</taxon>
        <taxon>Actinomycetes</taxon>
        <taxon>Cryptosporangiales</taxon>
        <taxon>Cryptosporangiaceae</taxon>
        <taxon>Cryptosporangium</taxon>
    </lineage>
</organism>
<feature type="chain" id="PRO_5045076871" description="Lipoprotein" evidence="1">
    <location>
        <begin position="17"/>
        <end position="234"/>
    </location>
</feature>
<proteinExistence type="predicted"/>
<gene>
    <name evidence="2" type="ORF">GCM10009539_13020</name>
</gene>
<dbReference type="PROSITE" id="PS51257">
    <property type="entry name" value="PROKAR_LIPOPROTEIN"/>
    <property type="match status" value="1"/>
</dbReference>
<name>A0ABP3DEX9_9ACTN</name>
<keyword evidence="3" id="KW-1185">Reference proteome</keyword>
<keyword evidence="1" id="KW-0732">Signal</keyword>
<evidence type="ECO:0000313" key="3">
    <source>
        <dbReference type="Proteomes" id="UP001500967"/>
    </source>
</evidence>
<evidence type="ECO:0000256" key="1">
    <source>
        <dbReference type="SAM" id="SignalP"/>
    </source>
</evidence>
<reference evidence="3" key="1">
    <citation type="journal article" date="2019" name="Int. J. Syst. Evol. Microbiol.">
        <title>The Global Catalogue of Microorganisms (GCM) 10K type strain sequencing project: providing services to taxonomists for standard genome sequencing and annotation.</title>
        <authorList>
            <consortium name="The Broad Institute Genomics Platform"/>
            <consortium name="The Broad Institute Genome Sequencing Center for Infectious Disease"/>
            <person name="Wu L."/>
            <person name="Ma J."/>
        </authorList>
    </citation>
    <scope>NUCLEOTIDE SEQUENCE [LARGE SCALE GENOMIC DNA]</scope>
    <source>
        <strain evidence="3">JCM 10425</strain>
    </source>
</reference>
<dbReference type="Proteomes" id="UP001500967">
    <property type="component" value="Unassembled WGS sequence"/>
</dbReference>
<dbReference type="EMBL" id="BAAAGX010000006">
    <property type="protein sequence ID" value="GAA0229005.1"/>
    <property type="molecule type" value="Genomic_DNA"/>
</dbReference>
<accession>A0ABP3DEX9</accession>
<protein>
    <recommendedName>
        <fullName evidence="4">Lipoprotein</fullName>
    </recommendedName>
</protein>
<dbReference type="RefSeq" id="WP_344647805.1">
    <property type="nucleotide sequence ID" value="NZ_BAAAGX010000006.1"/>
</dbReference>
<evidence type="ECO:0008006" key="4">
    <source>
        <dbReference type="Google" id="ProtNLM"/>
    </source>
</evidence>